<evidence type="ECO:0000256" key="1">
    <source>
        <dbReference type="ARBA" id="ARBA00023002"/>
    </source>
</evidence>
<dbReference type="InterPro" id="IPR036291">
    <property type="entry name" value="NAD(P)-bd_dom_sf"/>
</dbReference>
<dbReference type="Pfam" id="PF00106">
    <property type="entry name" value="adh_short"/>
    <property type="match status" value="1"/>
</dbReference>
<proteinExistence type="predicted"/>
<keyword evidence="1" id="KW-0560">Oxidoreductase</keyword>
<sequence length="328" mass="36574">MGGILGYFWRQWTRKPKPLASSKSLEGKTALITGASIGGLGFEAAKELASHKLSRLIIAVRDLDKGDGAKNAILTVTPNINLEVWQLDYDDYDSILAFSQQAEQLERLDFVLLNAGLKKLEYSKSRMGHENNVQVNHLGTALLSLLLLPTLEKTTNITNEPSRMTIVSSEVHFWVSFKEYTAPNIISRMDEKSSFGSGMDRYNKTKLLNVLWALQLASKITNDKVVVNTVNPGLCYSGLHRHEKPVGITTVFLWLTGWTTQQGGHCLVDALVEHETSHGKYLSEQRVTSPSNFVLSMEGVATQKKLWNETLDLFKAEVPKAKLPVFLD</sequence>
<evidence type="ECO:0000313" key="3">
    <source>
        <dbReference type="Proteomes" id="UP000799536"/>
    </source>
</evidence>
<dbReference type="InterPro" id="IPR002347">
    <property type="entry name" value="SDR_fam"/>
</dbReference>
<organism evidence="2 3">
    <name type="scientific">Delitschia confertaspora ATCC 74209</name>
    <dbReference type="NCBI Taxonomy" id="1513339"/>
    <lineage>
        <taxon>Eukaryota</taxon>
        <taxon>Fungi</taxon>
        <taxon>Dikarya</taxon>
        <taxon>Ascomycota</taxon>
        <taxon>Pezizomycotina</taxon>
        <taxon>Dothideomycetes</taxon>
        <taxon>Pleosporomycetidae</taxon>
        <taxon>Pleosporales</taxon>
        <taxon>Delitschiaceae</taxon>
        <taxon>Delitschia</taxon>
    </lineage>
</organism>
<evidence type="ECO:0000313" key="2">
    <source>
        <dbReference type="EMBL" id="KAF2196178.1"/>
    </source>
</evidence>
<dbReference type="OrthoDB" id="542013at2759"/>
<dbReference type="EMBL" id="ML994455">
    <property type="protein sequence ID" value="KAF2196178.1"/>
    <property type="molecule type" value="Genomic_DNA"/>
</dbReference>
<gene>
    <name evidence="2" type="ORF">GQ43DRAFT_427148</name>
</gene>
<name>A0A9P4MQP0_9PLEO</name>
<protein>
    <submittedName>
        <fullName evidence="2">Short-chain dehydrogenase/reductase SDR</fullName>
    </submittedName>
</protein>
<dbReference type="AlphaFoldDB" id="A0A9P4MQP0"/>
<dbReference type="Proteomes" id="UP000799536">
    <property type="component" value="Unassembled WGS sequence"/>
</dbReference>
<reference evidence="2" key="1">
    <citation type="journal article" date="2020" name="Stud. Mycol.">
        <title>101 Dothideomycetes genomes: a test case for predicting lifestyles and emergence of pathogens.</title>
        <authorList>
            <person name="Haridas S."/>
            <person name="Albert R."/>
            <person name="Binder M."/>
            <person name="Bloem J."/>
            <person name="Labutti K."/>
            <person name="Salamov A."/>
            <person name="Andreopoulos B."/>
            <person name="Baker S."/>
            <person name="Barry K."/>
            <person name="Bills G."/>
            <person name="Bluhm B."/>
            <person name="Cannon C."/>
            <person name="Castanera R."/>
            <person name="Culley D."/>
            <person name="Daum C."/>
            <person name="Ezra D."/>
            <person name="Gonzalez J."/>
            <person name="Henrissat B."/>
            <person name="Kuo A."/>
            <person name="Liang C."/>
            <person name="Lipzen A."/>
            <person name="Lutzoni F."/>
            <person name="Magnuson J."/>
            <person name="Mondo S."/>
            <person name="Nolan M."/>
            <person name="Ohm R."/>
            <person name="Pangilinan J."/>
            <person name="Park H.-J."/>
            <person name="Ramirez L."/>
            <person name="Alfaro M."/>
            <person name="Sun H."/>
            <person name="Tritt A."/>
            <person name="Yoshinaga Y."/>
            <person name="Zwiers L.-H."/>
            <person name="Turgeon B."/>
            <person name="Goodwin S."/>
            <person name="Spatafora J."/>
            <person name="Crous P."/>
            <person name="Grigoriev I."/>
        </authorList>
    </citation>
    <scope>NUCLEOTIDE SEQUENCE</scope>
    <source>
        <strain evidence="2">ATCC 74209</strain>
    </source>
</reference>
<comment type="caution">
    <text evidence="2">The sequence shown here is derived from an EMBL/GenBank/DDBJ whole genome shotgun (WGS) entry which is preliminary data.</text>
</comment>
<keyword evidence="3" id="KW-1185">Reference proteome</keyword>
<accession>A0A9P4MQP0</accession>
<dbReference type="GO" id="GO:0016491">
    <property type="term" value="F:oxidoreductase activity"/>
    <property type="evidence" value="ECO:0007669"/>
    <property type="project" value="UniProtKB-KW"/>
</dbReference>
<dbReference type="SUPFAM" id="SSF51735">
    <property type="entry name" value="NAD(P)-binding Rossmann-fold domains"/>
    <property type="match status" value="1"/>
</dbReference>
<dbReference type="PANTHER" id="PTHR43157">
    <property type="entry name" value="PHOSPHATIDYLINOSITOL-GLYCAN BIOSYNTHESIS CLASS F PROTEIN-RELATED"/>
    <property type="match status" value="1"/>
</dbReference>
<dbReference type="PANTHER" id="PTHR43157:SF31">
    <property type="entry name" value="PHOSPHATIDYLINOSITOL-GLYCAN BIOSYNTHESIS CLASS F PROTEIN"/>
    <property type="match status" value="1"/>
</dbReference>
<dbReference type="Gene3D" id="3.40.50.720">
    <property type="entry name" value="NAD(P)-binding Rossmann-like Domain"/>
    <property type="match status" value="1"/>
</dbReference>